<feature type="domain" description="Response regulatory" evidence="7">
    <location>
        <begin position="5"/>
        <end position="121"/>
    </location>
</feature>
<dbReference type="Pfam" id="PF00072">
    <property type="entry name" value="Response_reg"/>
    <property type="match status" value="1"/>
</dbReference>
<evidence type="ECO:0000256" key="4">
    <source>
        <dbReference type="ARBA" id="ARBA00023163"/>
    </source>
</evidence>
<accession>A0ABW5XDT2</accession>
<organism evidence="8 9">
    <name type="scientific">Populibacterium corticicola</name>
    <dbReference type="NCBI Taxonomy" id="1812826"/>
    <lineage>
        <taxon>Bacteria</taxon>
        <taxon>Bacillati</taxon>
        <taxon>Actinomycetota</taxon>
        <taxon>Actinomycetes</taxon>
        <taxon>Micrococcales</taxon>
        <taxon>Jonesiaceae</taxon>
        <taxon>Populibacterium</taxon>
    </lineage>
</organism>
<sequence length="222" mass="24122">MSKIRILVVDDETLVREILADYLLVDPNLEVVGEAADGVTAVRQVAALQPDVVLMDMQMPGMNGVTATAEIRSQHPDVIVLGLTSFETDRYVVDLLRAGASGYLVKDTSPDALKAAIRTVAGGGSVLSPEVTRYVIRGLEESRPATAAPDLEMVARFTEKELQIIQLLSSGMNNREISEKMKVSESTIKSRFTTIADKLGARDRVQVLVKAIEYGLADVHKL</sequence>
<evidence type="ECO:0000313" key="8">
    <source>
        <dbReference type="EMBL" id="MFD2840651.1"/>
    </source>
</evidence>
<dbReference type="RefSeq" id="WP_377466525.1">
    <property type="nucleotide sequence ID" value="NZ_JBHUOP010000003.1"/>
</dbReference>
<feature type="modified residue" description="4-aspartylphosphate" evidence="5">
    <location>
        <position position="56"/>
    </location>
</feature>
<dbReference type="InterPro" id="IPR001789">
    <property type="entry name" value="Sig_transdc_resp-reg_receiver"/>
</dbReference>
<dbReference type="InterPro" id="IPR039420">
    <property type="entry name" value="WalR-like"/>
</dbReference>
<dbReference type="SMART" id="SM00448">
    <property type="entry name" value="REC"/>
    <property type="match status" value="1"/>
</dbReference>
<proteinExistence type="predicted"/>
<evidence type="ECO:0000259" key="7">
    <source>
        <dbReference type="PROSITE" id="PS50110"/>
    </source>
</evidence>
<dbReference type="SUPFAM" id="SSF46894">
    <property type="entry name" value="C-terminal effector domain of the bipartite response regulators"/>
    <property type="match status" value="1"/>
</dbReference>
<dbReference type="CDD" id="cd06170">
    <property type="entry name" value="LuxR_C_like"/>
    <property type="match status" value="1"/>
</dbReference>
<dbReference type="InterPro" id="IPR058245">
    <property type="entry name" value="NreC/VraR/RcsB-like_REC"/>
</dbReference>
<dbReference type="SUPFAM" id="SSF52172">
    <property type="entry name" value="CheY-like"/>
    <property type="match status" value="1"/>
</dbReference>
<dbReference type="PANTHER" id="PTHR43214:SF24">
    <property type="entry name" value="TRANSCRIPTIONAL REGULATORY PROTEIN NARL-RELATED"/>
    <property type="match status" value="1"/>
</dbReference>
<protein>
    <submittedName>
        <fullName evidence="8">Response regulator</fullName>
    </submittedName>
</protein>
<evidence type="ECO:0000259" key="6">
    <source>
        <dbReference type="PROSITE" id="PS50043"/>
    </source>
</evidence>
<reference evidence="9" key="1">
    <citation type="journal article" date="2019" name="Int. J. Syst. Evol. Microbiol.">
        <title>The Global Catalogue of Microorganisms (GCM) 10K type strain sequencing project: providing services to taxonomists for standard genome sequencing and annotation.</title>
        <authorList>
            <consortium name="The Broad Institute Genomics Platform"/>
            <consortium name="The Broad Institute Genome Sequencing Center for Infectious Disease"/>
            <person name="Wu L."/>
            <person name="Ma J."/>
        </authorList>
    </citation>
    <scope>NUCLEOTIDE SEQUENCE [LARGE SCALE GENOMIC DNA]</scope>
    <source>
        <strain evidence="9">KCTC 33576</strain>
    </source>
</reference>
<dbReference type="PANTHER" id="PTHR43214">
    <property type="entry name" value="TWO-COMPONENT RESPONSE REGULATOR"/>
    <property type="match status" value="1"/>
</dbReference>
<dbReference type="InterPro" id="IPR016032">
    <property type="entry name" value="Sig_transdc_resp-reg_C-effctor"/>
</dbReference>
<dbReference type="CDD" id="cd17535">
    <property type="entry name" value="REC_NarL-like"/>
    <property type="match status" value="1"/>
</dbReference>
<dbReference type="PROSITE" id="PS50110">
    <property type="entry name" value="RESPONSE_REGULATORY"/>
    <property type="match status" value="1"/>
</dbReference>
<dbReference type="InterPro" id="IPR011006">
    <property type="entry name" value="CheY-like_superfamily"/>
</dbReference>
<dbReference type="EMBL" id="JBHUOP010000003">
    <property type="protein sequence ID" value="MFD2840651.1"/>
    <property type="molecule type" value="Genomic_DNA"/>
</dbReference>
<comment type="caution">
    <text evidence="8">The sequence shown here is derived from an EMBL/GenBank/DDBJ whole genome shotgun (WGS) entry which is preliminary data.</text>
</comment>
<dbReference type="PROSITE" id="PS50043">
    <property type="entry name" value="HTH_LUXR_2"/>
    <property type="match status" value="1"/>
</dbReference>
<dbReference type="Gene3D" id="3.40.50.2300">
    <property type="match status" value="1"/>
</dbReference>
<dbReference type="InterPro" id="IPR000792">
    <property type="entry name" value="Tscrpt_reg_LuxR_C"/>
</dbReference>
<dbReference type="SMART" id="SM00421">
    <property type="entry name" value="HTH_LUXR"/>
    <property type="match status" value="1"/>
</dbReference>
<dbReference type="Pfam" id="PF00196">
    <property type="entry name" value="GerE"/>
    <property type="match status" value="1"/>
</dbReference>
<evidence type="ECO:0000256" key="1">
    <source>
        <dbReference type="ARBA" id="ARBA00022553"/>
    </source>
</evidence>
<keyword evidence="9" id="KW-1185">Reference proteome</keyword>
<name>A0ABW5XDT2_9MICO</name>
<keyword evidence="4" id="KW-0804">Transcription</keyword>
<feature type="domain" description="HTH luxR-type" evidence="6">
    <location>
        <begin position="150"/>
        <end position="215"/>
    </location>
</feature>
<evidence type="ECO:0000256" key="3">
    <source>
        <dbReference type="ARBA" id="ARBA00023125"/>
    </source>
</evidence>
<keyword evidence="2" id="KW-0805">Transcription regulation</keyword>
<keyword evidence="1 5" id="KW-0597">Phosphoprotein</keyword>
<evidence type="ECO:0000256" key="5">
    <source>
        <dbReference type="PROSITE-ProRule" id="PRU00169"/>
    </source>
</evidence>
<dbReference type="Proteomes" id="UP001597391">
    <property type="component" value="Unassembled WGS sequence"/>
</dbReference>
<gene>
    <name evidence="8" type="ORF">ACFSYH_08720</name>
</gene>
<keyword evidence="3" id="KW-0238">DNA-binding</keyword>
<dbReference type="PRINTS" id="PR00038">
    <property type="entry name" value="HTHLUXR"/>
</dbReference>
<evidence type="ECO:0000256" key="2">
    <source>
        <dbReference type="ARBA" id="ARBA00023015"/>
    </source>
</evidence>
<evidence type="ECO:0000313" key="9">
    <source>
        <dbReference type="Proteomes" id="UP001597391"/>
    </source>
</evidence>